<sequence>MSTPTNFETWRQTNALHIVPMGGLYFLDFAEKAAIGTEHLGSCSVVVIASKLGAILAHIAPQPAATNDPFAGDANVRTTMGDVAALYQNKREYFPSAATIVVCALFRGEVALPDQLNIMTSSLRALGLDPRAISYDVPGDPTIRGKGTVMVMNKREWDRPKIIVEERTVFG</sequence>
<dbReference type="VEuPathDB" id="FungiDB:SI65_06038"/>
<evidence type="ECO:0000313" key="1">
    <source>
        <dbReference type="EMBL" id="ODM18167.1"/>
    </source>
</evidence>
<dbReference type="OrthoDB" id="5368615at2759"/>
<organism evidence="1 2">
    <name type="scientific">Aspergillus cristatus</name>
    <name type="common">Chinese Fuzhuan brick tea-fermentation fungus</name>
    <name type="synonym">Eurotium cristatum</name>
    <dbReference type="NCBI Taxonomy" id="573508"/>
    <lineage>
        <taxon>Eukaryota</taxon>
        <taxon>Fungi</taxon>
        <taxon>Dikarya</taxon>
        <taxon>Ascomycota</taxon>
        <taxon>Pezizomycotina</taxon>
        <taxon>Eurotiomycetes</taxon>
        <taxon>Eurotiomycetidae</taxon>
        <taxon>Eurotiales</taxon>
        <taxon>Aspergillaceae</taxon>
        <taxon>Aspergillus</taxon>
        <taxon>Aspergillus subgen. Aspergillus</taxon>
    </lineage>
</organism>
<keyword evidence="2" id="KW-1185">Reference proteome</keyword>
<dbReference type="EMBL" id="JXNT01000006">
    <property type="protein sequence ID" value="ODM18167.1"/>
    <property type="molecule type" value="Genomic_DNA"/>
</dbReference>
<accession>A0A1E3BB37</accession>
<dbReference type="AlphaFoldDB" id="A0A1E3BB37"/>
<proteinExistence type="predicted"/>
<reference evidence="1 2" key="1">
    <citation type="journal article" date="2016" name="BMC Genomics">
        <title>Comparative genomic and transcriptomic analyses of the Fuzhuan brick tea-fermentation fungus Aspergillus cristatus.</title>
        <authorList>
            <person name="Ge Y."/>
            <person name="Wang Y."/>
            <person name="Liu Y."/>
            <person name="Tan Y."/>
            <person name="Ren X."/>
            <person name="Zhang X."/>
            <person name="Hyde K.D."/>
            <person name="Liu Y."/>
            <person name="Liu Z."/>
        </authorList>
    </citation>
    <scope>NUCLEOTIDE SEQUENCE [LARGE SCALE GENOMIC DNA]</scope>
    <source>
        <strain evidence="1 2">GZAAS20.1005</strain>
    </source>
</reference>
<protein>
    <submittedName>
        <fullName evidence="1">Uncharacterized protein</fullName>
    </submittedName>
</protein>
<comment type="caution">
    <text evidence="1">The sequence shown here is derived from an EMBL/GenBank/DDBJ whole genome shotgun (WGS) entry which is preliminary data.</text>
</comment>
<gene>
    <name evidence="1" type="ORF">SI65_06038</name>
</gene>
<evidence type="ECO:0000313" key="2">
    <source>
        <dbReference type="Proteomes" id="UP000094569"/>
    </source>
</evidence>
<dbReference type="Proteomes" id="UP000094569">
    <property type="component" value="Unassembled WGS sequence"/>
</dbReference>
<name>A0A1E3BB37_ASPCR</name>